<evidence type="ECO:0000256" key="1">
    <source>
        <dbReference type="ARBA" id="ARBA00004413"/>
    </source>
</evidence>
<name>A0A928YRX9_9GAMM</name>
<accession>A0A928YRX9</accession>
<keyword evidence="13" id="KW-1185">Reference proteome</keyword>
<dbReference type="GO" id="GO:0006935">
    <property type="term" value="P:chemotaxis"/>
    <property type="evidence" value="ECO:0007669"/>
    <property type="project" value="UniProtKB-KW"/>
</dbReference>
<dbReference type="AlphaFoldDB" id="A0A928YRX9"/>
<keyword evidence="5" id="KW-1003">Cell membrane</keyword>
<evidence type="ECO:0000313" key="12">
    <source>
        <dbReference type="EMBL" id="MBE8715811.1"/>
    </source>
</evidence>
<keyword evidence="7" id="KW-1005">Bacterial flagellum biogenesis</keyword>
<dbReference type="Gene3D" id="1.10.287.1700">
    <property type="match status" value="1"/>
</dbReference>
<organism evidence="12 13">
    <name type="scientific">Cellvibrio polysaccharolyticus</name>
    <dbReference type="NCBI Taxonomy" id="2082724"/>
    <lineage>
        <taxon>Bacteria</taxon>
        <taxon>Pseudomonadati</taxon>
        <taxon>Pseudomonadota</taxon>
        <taxon>Gammaproteobacteria</taxon>
        <taxon>Cellvibrionales</taxon>
        <taxon>Cellvibrionaceae</taxon>
        <taxon>Cellvibrio</taxon>
    </lineage>
</organism>
<evidence type="ECO:0000256" key="2">
    <source>
        <dbReference type="ARBA" id="ARBA00010004"/>
    </source>
</evidence>
<evidence type="ECO:0000256" key="4">
    <source>
        <dbReference type="ARBA" id="ARBA00022448"/>
    </source>
</evidence>
<comment type="caution">
    <text evidence="12">The sequence shown here is derived from an EMBL/GenBank/DDBJ whole genome shotgun (WGS) entry which is preliminary data.</text>
</comment>
<dbReference type="GO" id="GO:0005886">
    <property type="term" value="C:plasma membrane"/>
    <property type="evidence" value="ECO:0007669"/>
    <property type="project" value="UniProtKB-SubCell"/>
</dbReference>
<keyword evidence="12" id="KW-0966">Cell projection</keyword>
<keyword evidence="11" id="KW-0175">Coiled coil</keyword>
<keyword evidence="8" id="KW-0653">Protein transport</keyword>
<dbReference type="InterPro" id="IPR012823">
    <property type="entry name" value="Flagell_FliJ"/>
</dbReference>
<evidence type="ECO:0000256" key="8">
    <source>
        <dbReference type="ARBA" id="ARBA00022927"/>
    </source>
</evidence>
<evidence type="ECO:0000256" key="10">
    <source>
        <dbReference type="ARBA" id="ARBA00023225"/>
    </source>
</evidence>
<comment type="subcellular location">
    <subcellularLocation>
        <location evidence="1">Cell membrane</location>
        <topology evidence="1">Peripheral membrane protein</topology>
        <orientation evidence="1">Cytoplasmic side</orientation>
    </subcellularLocation>
</comment>
<evidence type="ECO:0000256" key="7">
    <source>
        <dbReference type="ARBA" id="ARBA00022795"/>
    </source>
</evidence>
<keyword evidence="12" id="KW-0969">Cilium</keyword>
<feature type="coiled-coil region" evidence="11">
    <location>
        <begin position="66"/>
        <end position="100"/>
    </location>
</feature>
<dbReference type="GO" id="GO:0071973">
    <property type="term" value="P:bacterial-type flagellum-dependent cell motility"/>
    <property type="evidence" value="ECO:0007669"/>
    <property type="project" value="InterPro"/>
</dbReference>
<keyword evidence="6" id="KW-0145">Chemotaxis</keyword>
<evidence type="ECO:0000256" key="3">
    <source>
        <dbReference type="ARBA" id="ARBA00020392"/>
    </source>
</evidence>
<evidence type="ECO:0000313" key="13">
    <source>
        <dbReference type="Proteomes" id="UP000652567"/>
    </source>
</evidence>
<dbReference type="GO" id="GO:0009288">
    <property type="term" value="C:bacterial-type flagellum"/>
    <property type="evidence" value="ECO:0007669"/>
    <property type="project" value="InterPro"/>
</dbReference>
<evidence type="ECO:0000256" key="6">
    <source>
        <dbReference type="ARBA" id="ARBA00022500"/>
    </source>
</evidence>
<dbReference type="InterPro" id="IPR053716">
    <property type="entry name" value="Flag_assembly_chemotaxis_eff"/>
</dbReference>
<protein>
    <recommendedName>
        <fullName evidence="3">Flagellar FliJ protein</fullName>
    </recommendedName>
</protein>
<dbReference type="Pfam" id="PF02050">
    <property type="entry name" value="FliJ"/>
    <property type="match status" value="1"/>
</dbReference>
<comment type="similarity">
    <text evidence="2">Belongs to the FliJ family.</text>
</comment>
<evidence type="ECO:0000256" key="9">
    <source>
        <dbReference type="ARBA" id="ARBA00023136"/>
    </source>
</evidence>
<keyword evidence="10" id="KW-1006">Bacterial flagellum protein export</keyword>
<reference evidence="12" key="1">
    <citation type="submission" date="2018-07" db="EMBL/GenBank/DDBJ databases">
        <title>Genome assembly of strain Ka43.</title>
        <authorList>
            <person name="Kukolya J."/>
            <person name="Nagy I."/>
            <person name="Horvath B."/>
            <person name="Toth A."/>
        </authorList>
    </citation>
    <scope>NUCLEOTIDE SEQUENCE</scope>
    <source>
        <strain evidence="12">KB43</strain>
    </source>
</reference>
<gene>
    <name evidence="12" type="ORF">C4F51_01245</name>
</gene>
<keyword evidence="4" id="KW-0813">Transport</keyword>
<dbReference type="RefSeq" id="WP_193906445.1">
    <property type="nucleotide sequence ID" value="NZ_PRDL01000001.1"/>
</dbReference>
<dbReference type="GO" id="GO:0015031">
    <property type="term" value="P:protein transport"/>
    <property type="evidence" value="ECO:0007669"/>
    <property type="project" value="UniProtKB-KW"/>
</dbReference>
<dbReference type="GO" id="GO:0044781">
    <property type="term" value="P:bacterial-type flagellum organization"/>
    <property type="evidence" value="ECO:0007669"/>
    <property type="project" value="UniProtKB-KW"/>
</dbReference>
<proteinExistence type="inferred from homology"/>
<sequence>MKARIATLSRLASLRGIRVQQMLGTVTYQQNLCQRYRNNITGLNRLCGFTVPMSTALQRDNQQKYKMTLHKMIELQQRELNLAEENLTRIRGELMEAMRSEKVVHHVIDHKMNQWQQLLTQQEQKIQDGLAAQSWWRNNGTNG</sequence>
<dbReference type="EMBL" id="PRDL01000001">
    <property type="protein sequence ID" value="MBE8715811.1"/>
    <property type="molecule type" value="Genomic_DNA"/>
</dbReference>
<keyword evidence="12" id="KW-0282">Flagellum</keyword>
<evidence type="ECO:0000256" key="11">
    <source>
        <dbReference type="SAM" id="Coils"/>
    </source>
</evidence>
<dbReference type="Proteomes" id="UP000652567">
    <property type="component" value="Unassembled WGS sequence"/>
</dbReference>
<keyword evidence="9" id="KW-0472">Membrane</keyword>
<evidence type="ECO:0000256" key="5">
    <source>
        <dbReference type="ARBA" id="ARBA00022475"/>
    </source>
</evidence>